<reference evidence="2" key="1">
    <citation type="submission" date="2014-12" db="EMBL/GenBank/DDBJ databases">
        <title>Insight into the proteome of Arion vulgaris.</title>
        <authorList>
            <person name="Aradska J."/>
            <person name="Bulat T."/>
            <person name="Smidak R."/>
            <person name="Sarate P."/>
            <person name="Gangsoo J."/>
            <person name="Sialana F."/>
            <person name="Bilban M."/>
            <person name="Lubec G."/>
        </authorList>
    </citation>
    <scope>NUCLEOTIDE SEQUENCE</scope>
    <source>
        <tissue evidence="2">Skin</tissue>
    </source>
</reference>
<evidence type="ECO:0000313" key="2">
    <source>
        <dbReference type="EMBL" id="CEK55407.1"/>
    </source>
</evidence>
<name>A0A0B6YGT5_9EUPU</name>
<organism evidence="2">
    <name type="scientific">Arion vulgaris</name>
    <dbReference type="NCBI Taxonomy" id="1028688"/>
    <lineage>
        <taxon>Eukaryota</taxon>
        <taxon>Metazoa</taxon>
        <taxon>Spiralia</taxon>
        <taxon>Lophotrochozoa</taxon>
        <taxon>Mollusca</taxon>
        <taxon>Gastropoda</taxon>
        <taxon>Heterobranchia</taxon>
        <taxon>Euthyneura</taxon>
        <taxon>Panpulmonata</taxon>
        <taxon>Eupulmonata</taxon>
        <taxon>Stylommatophora</taxon>
        <taxon>Helicina</taxon>
        <taxon>Arionoidea</taxon>
        <taxon>Arionidae</taxon>
        <taxon>Arion</taxon>
    </lineage>
</organism>
<proteinExistence type="predicted"/>
<protein>
    <submittedName>
        <fullName evidence="2">Uncharacterized protein</fullName>
    </submittedName>
</protein>
<dbReference type="AlphaFoldDB" id="A0A0B6YGT5"/>
<feature type="non-terminal residue" evidence="2">
    <location>
        <position position="73"/>
    </location>
</feature>
<feature type="non-terminal residue" evidence="2">
    <location>
        <position position="1"/>
    </location>
</feature>
<dbReference type="EMBL" id="HACG01008542">
    <property type="protein sequence ID" value="CEK55407.1"/>
    <property type="molecule type" value="Transcribed_RNA"/>
</dbReference>
<feature type="compositionally biased region" description="Polar residues" evidence="1">
    <location>
        <begin position="37"/>
        <end position="57"/>
    </location>
</feature>
<sequence>CIDSRSQEEVVERDCSVISKITHKPFKTSFVCPSILSEDNMSPSDTRNETLPYQSDELSMVPLSEPAAVNRCP</sequence>
<accession>A0A0B6YGT5</accession>
<evidence type="ECO:0000256" key="1">
    <source>
        <dbReference type="SAM" id="MobiDB-lite"/>
    </source>
</evidence>
<gene>
    <name evidence="2" type="primary">ORF25134</name>
</gene>
<feature type="region of interest" description="Disordered" evidence="1">
    <location>
        <begin position="37"/>
        <end position="73"/>
    </location>
</feature>